<accession>A0A6C0G330</accession>
<dbReference type="Proteomes" id="UP000476064">
    <property type="component" value="Chromosome"/>
</dbReference>
<evidence type="ECO:0000313" key="2">
    <source>
        <dbReference type="Proteomes" id="UP000476064"/>
    </source>
</evidence>
<dbReference type="RefSeq" id="WP_162359293.1">
    <property type="nucleotide sequence ID" value="NZ_CP048209.1"/>
</dbReference>
<sequence>MHSEFEMKVLSLIGSLKNEIDLLKEEVANLKNRIQPVQPPGDVEPDKISINDVRDYIKRQLVKRNPQLQFTNGSRSLGKLTISDGANTIDRILIRTSKSFREKEGYASGWFTINRSLLDKYELYFFVVKDFHHELHVLVLNKIDIQDWIGHKAPDSNDNYHFYVNHIHGKYMDDREGLYDCSQFHNHWDVVERLLESKGRDSH</sequence>
<proteinExistence type="predicted"/>
<evidence type="ECO:0000313" key="1">
    <source>
        <dbReference type="EMBL" id="QHT62862.1"/>
    </source>
</evidence>
<dbReference type="EMBL" id="CP048209">
    <property type="protein sequence ID" value="QHT62862.1"/>
    <property type="molecule type" value="Genomic_DNA"/>
</dbReference>
<keyword evidence="2" id="KW-1185">Reference proteome</keyword>
<organism evidence="1 2">
    <name type="scientific">Paenibacillus lycopersici</name>
    <dbReference type="NCBI Taxonomy" id="2704462"/>
    <lineage>
        <taxon>Bacteria</taxon>
        <taxon>Bacillati</taxon>
        <taxon>Bacillota</taxon>
        <taxon>Bacilli</taxon>
        <taxon>Bacillales</taxon>
        <taxon>Paenibacillaceae</taxon>
        <taxon>Paenibacillus</taxon>
    </lineage>
</organism>
<name>A0A6C0G330_9BACL</name>
<gene>
    <name evidence="1" type="ORF">GXP70_24695</name>
</gene>
<reference evidence="1 2" key="1">
    <citation type="submission" date="2020-01" db="EMBL/GenBank/DDBJ databases">
        <title>Paenibacillus sp. nov., isolated from tomato rhizosphere.</title>
        <authorList>
            <person name="Weon H.-Y."/>
            <person name="Lee S.A."/>
        </authorList>
    </citation>
    <scope>NUCLEOTIDE SEQUENCE [LARGE SCALE GENOMIC DNA]</scope>
    <source>
        <strain evidence="1 2">12200R-189</strain>
    </source>
</reference>
<dbReference type="AlphaFoldDB" id="A0A6C0G330"/>
<dbReference type="KEGG" id="plyc:GXP70_24695"/>
<protein>
    <submittedName>
        <fullName evidence="1">Uncharacterized protein</fullName>
    </submittedName>
</protein>